<dbReference type="GO" id="GO:0000976">
    <property type="term" value="F:transcription cis-regulatory region binding"/>
    <property type="evidence" value="ECO:0007669"/>
    <property type="project" value="TreeGrafter"/>
</dbReference>
<dbReference type="SUPFAM" id="SSF53850">
    <property type="entry name" value="Periplasmic binding protein-like II"/>
    <property type="match status" value="1"/>
</dbReference>
<dbReference type="SUPFAM" id="SSF46785">
    <property type="entry name" value="Winged helix' DNA-binding domain"/>
    <property type="match status" value="1"/>
</dbReference>
<evidence type="ECO:0000313" key="6">
    <source>
        <dbReference type="EMBL" id="UGS37332.1"/>
    </source>
</evidence>
<name>A0A9E7C270_9ACTN</name>
<accession>A0A9E7C270</accession>
<keyword evidence="3" id="KW-0238">DNA-binding</keyword>
<evidence type="ECO:0000256" key="3">
    <source>
        <dbReference type="ARBA" id="ARBA00023125"/>
    </source>
</evidence>
<dbReference type="Gene3D" id="3.40.190.10">
    <property type="entry name" value="Periplasmic binding protein-like II"/>
    <property type="match status" value="2"/>
</dbReference>
<dbReference type="AlphaFoldDB" id="A0A9E7C270"/>
<dbReference type="Gene3D" id="1.10.10.10">
    <property type="entry name" value="Winged helix-like DNA-binding domain superfamily/Winged helix DNA-binding domain"/>
    <property type="match status" value="1"/>
</dbReference>
<dbReference type="Pfam" id="PF03466">
    <property type="entry name" value="LysR_substrate"/>
    <property type="match status" value="1"/>
</dbReference>
<dbReference type="PANTHER" id="PTHR30126:SF5">
    <property type="entry name" value="HTH-TYPE TRANSCRIPTIONAL ACTIVATOR CMPR"/>
    <property type="match status" value="1"/>
</dbReference>
<feature type="domain" description="HTH lysR-type" evidence="5">
    <location>
        <begin position="3"/>
        <end position="60"/>
    </location>
</feature>
<gene>
    <name evidence="6" type="primary">cmpR</name>
    <name evidence="6" type="ORF">DSM104329_03747</name>
</gene>
<dbReference type="InterPro" id="IPR036388">
    <property type="entry name" value="WH-like_DNA-bd_sf"/>
</dbReference>
<protein>
    <submittedName>
        <fullName evidence="6">HTH-type transcriptional activator CmpR</fullName>
    </submittedName>
</protein>
<dbReference type="RefSeq" id="WP_259311388.1">
    <property type="nucleotide sequence ID" value="NZ_CP087164.1"/>
</dbReference>
<dbReference type="EMBL" id="CP087164">
    <property type="protein sequence ID" value="UGS37332.1"/>
    <property type="molecule type" value="Genomic_DNA"/>
</dbReference>
<dbReference type="PROSITE" id="PS50931">
    <property type="entry name" value="HTH_LYSR"/>
    <property type="match status" value="1"/>
</dbReference>
<evidence type="ECO:0000256" key="2">
    <source>
        <dbReference type="ARBA" id="ARBA00023015"/>
    </source>
</evidence>
<sequence>MAVTLTQLHAFLAVVRRGSVTAAAAELVVTQPSVSAAVAALEREVGVELTERVGRSVRPTAAGRAYAAYAADVVGLLDQGARAAREAEDVTRTLRLSAVTTAGEYLVAPLVRAFREHRPGVEISLDVGNRGDVFQRLADHEVDVALTGRVPEDARLEGVPFADNDFVLITAPEDPLARRRWVAVEELRGRPWLIREVGSGTRTLSEEYLAAHGLDPQRLTFGSNGAIKQAVRLGLGIALQSRFAVALELELGLLASLRPRGGVPRRAWFVVRSAVGPVRPEVVDFMAFAGSNAARRALAQARPAPAG</sequence>
<dbReference type="PRINTS" id="PR00039">
    <property type="entry name" value="HTHLYSR"/>
</dbReference>
<evidence type="ECO:0000256" key="1">
    <source>
        <dbReference type="ARBA" id="ARBA00009437"/>
    </source>
</evidence>
<evidence type="ECO:0000256" key="4">
    <source>
        <dbReference type="ARBA" id="ARBA00023163"/>
    </source>
</evidence>
<proteinExistence type="inferred from homology"/>
<dbReference type="InterPro" id="IPR036390">
    <property type="entry name" value="WH_DNA-bd_sf"/>
</dbReference>
<dbReference type="GO" id="GO:0003700">
    <property type="term" value="F:DNA-binding transcription factor activity"/>
    <property type="evidence" value="ECO:0007669"/>
    <property type="project" value="InterPro"/>
</dbReference>
<dbReference type="Proteomes" id="UP001162834">
    <property type="component" value="Chromosome"/>
</dbReference>
<dbReference type="KEGG" id="sbae:DSM104329_03747"/>
<dbReference type="FunFam" id="1.10.10.10:FF:000001">
    <property type="entry name" value="LysR family transcriptional regulator"/>
    <property type="match status" value="1"/>
</dbReference>
<dbReference type="PANTHER" id="PTHR30126">
    <property type="entry name" value="HTH-TYPE TRANSCRIPTIONAL REGULATOR"/>
    <property type="match status" value="1"/>
</dbReference>
<evidence type="ECO:0000259" key="5">
    <source>
        <dbReference type="PROSITE" id="PS50931"/>
    </source>
</evidence>
<reference evidence="6" key="1">
    <citation type="journal article" date="2022" name="Int. J. Syst. Evol. Microbiol.">
        <title>Pseudomonas aegrilactucae sp. nov. and Pseudomonas morbosilactucae sp. nov., pathogens causing bacterial rot of lettuce in Japan.</title>
        <authorList>
            <person name="Sawada H."/>
            <person name="Fujikawa T."/>
            <person name="Satou M."/>
        </authorList>
    </citation>
    <scope>NUCLEOTIDE SEQUENCE</scope>
    <source>
        <strain evidence="6">0166_1</strain>
    </source>
</reference>
<evidence type="ECO:0000313" key="7">
    <source>
        <dbReference type="Proteomes" id="UP001162834"/>
    </source>
</evidence>
<keyword evidence="4" id="KW-0804">Transcription</keyword>
<dbReference type="InterPro" id="IPR005119">
    <property type="entry name" value="LysR_subst-bd"/>
</dbReference>
<comment type="similarity">
    <text evidence="1">Belongs to the LysR transcriptional regulatory family.</text>
</comment>
<dbReference type="InterPro" id="IPR000847">
    <property type="entry name" value="LysR_HTH_N"/>
</dbReference>
<organism evidence="6 7">
    <name type="scientific">Capillimicrobium parvum</name>
    <dbReference type="NCBI Taxonomy" id="2884022"/>
    <lineage>
        <taxon>Bacteria</taxon>
        <taxon>Bacillati</taxon>
        <taxon>Actinomycetota</taxon>
        <taxon>Thermoleophilia</taxon>
        <taxon>Solirubrobacterales</taxon>
        <taxon>Capillimicrobiaceae</taxon>
        <taxon>Capillimicrobium</taxon>
    </lineage>
</organism>
<keyword evidence="2" id="KW-0805">Transcription regulation</keyword>
<dbReference type="Pfam" id="PF00126">
    <property type="entry name" value="HTH_1"/>
    <property type="match status" value="1"/>
</dbReference>
<keyword evidence="7" id="KW-1185">Reference proteome</keyword>